<evidence type="ECO:0000256" key="1">
    <source>
        <dbReference type="SAM" id="MobiDB-lite"/>
    </source>
</evidence>
<protein>
    <recommendedName>
        <fullName evidence="5">Tetratricopeptide repeat protein</fullName>
    </recommendedName>
</protein>
<dbReference type="Gene3D" id="1.25.40.10">
    <property type="entry name" value="Tetratricopeptide repeat domain"/>
    <property type="match status" value="2"/>
</dbReference>
<organism evidence="3 4">
    <name type="scientific">Aureimonas endophytica</name>
    <dbReference type="NCBI Taxonomy" id="2027858"/>
    <lineage>
        <taxon>Bacteria</taxon>
        <taxon>Pseudomonadati</taxon>
        <taxon>Pseudomonadota</taxon>
        <taxon>Alphaproteobacteria</taxon>
        <taxon>Hyphomicrobiales</taxon>
        <taxon>Aurantimonadaceae</taxon>
        <taxon>Aureimonas</taxon>
    </lineage>
</organism>
<comment type="caution">
    <text evidence="3">The sequence shown here is derived from an EMBL/GenBank/DDBJ whole genome shotgun (WGS) entry which is preliminary data.</text>
</comment>
<evidence type="ECO:0000313" key="3">
    <source>
        <dbReference type="EMBL" id="GGE23330.1"/>
    </source>
</evidence>
<name>A0A917ECC1_9HYPH</name>
<dbReference type="RefSeq" id="WP_188913151.1">
    <property type="nucleotide sequence ID" value="NZ_BMIQ01000012.1"/>
</dbReference>
<dbReference type="Proteomes" id="UP000644699">
    <property type="component" value="Unassembled WGS sequence"/>
</dbReference>
<evidence type="ECO:0000256" key="2">
    <source>
        <dbReference type="SAM" id="SignalP"/>
    </source>
</evidence>
<feature type="chain" id="PRO_5037103217" description="Tetratricopeptide repeat protein" evidence="2">
    <location>
        <begin position="25"/>
        <end position="652"/>
    </location>
</feature>
<evidence type="ECO:0008006" key="5">
    <source>
        <dbReference type="Google" id="ProtNLM"/>
    </source>
</evidence>
<gene>
    <name evidence="3" type="ORF">GCM10011390_48460</name>
</gene>
<reference evidence="3" key="1">
    <citation type="journal article" date="2014" name="Int. J. Syst. Evol. Microbiol.">
        <title>Complete genome sequence of Corynebacterium casei LMG S-19264T (=DSM 44701T), isolated from a smear-ripened cheese.</title>
        <authorList>
            <consortium name="US DOE Joint Genome Institute (JGI-PGF)"/>
            <person name="Walter F."/>
            <person name="Albersmeier A."/>
            <person name="Kalinowski J."/>
            <person name="Ruckert C."/>
        </authorList>
    </citation>
    <scope>NUCLEOTIDE SEQUENCE</scope>
    <source>
        <strain evidence="3">CGMCC 1.15367</strain>
    </source>
</reference>
<reference evidence="3" key="2">
    <citation type="submission" date="2020-09" db="EMBL/GenBank/DDBJ databases">
        <authorList>
            <person name="Sun Q."/>
            <person name="Zhou Y."/>
        </authorList>
    </citation>
    <scope>NUCLEOTIDE SEQUENCE</scope>
    <source>
        <strain evidence="3">CGMCC 1.15367</strain>
    </source>
</reference>
<keyword evidence="2" id="KW-0732">Signal</keyword>
<feature type="signal peptide" evidence="2">
    <location>
        <begin position="1"/>
        <end position="24"/>
    </location>
</feature>
<keyword evidence="4" id="KW-1185">Reference proteome</keyword>
<proteinExistence type="predicted"/>
<dbReference type="AlphaFoldDB" id="A0A917ECC1"/>
<sequence length="652" mass="68425">MPSLNRLLLSSSFFVLALGGTSFAAGPTAPDFGNAAPVNVASASVAVPASLGAAAPTRPVAPGENPFAAPPAPIQAPAAAATLRPGINPFAAAPAPAAAPATATPASPFEPTPPPADAAKAEDGATDGAVDETALRYYASTRNLARVGAEIRRLKALHPDWQPPADLFAQKAAVDESELWDLFAKKDFAGLDAAMAARVKAQPDWKPSDDLAGKVAVERARFEIGSAASRSDWNGVVTAAGKNAAALTCGNIDLLWSLGEGYARLQNFARSFDLYSYILKSCDDPAQRMATYQKAALLLPPQGMESLAALGRPQPDGRDEFGSLRFDPLRRQMAAVASGDAGSGPDQAQLDGFAAAVATSRSQGDALLFGWYLYALKDFSGATAWFKAAGQLGPDPKAIEGQILALRSGGQTDEAVSLAFTNRARAEEIAKLYIEMISTRLTENDAAAVLDAATIRDFSGAVDQARSALGAQSLGWNLLAQNRLDDARGWFEKSVSWQPTQEGVTGLAVVAARSKNPKELREITQRFGNDFPELASLKAETAERPAAKAVRAVKSGGGAKGGGGGGGSQLMAEANAAFKSRNYAEALALLDKQKAKFGHNGGAELLRGWANLKLGRYDEARRVFKAENSRKSTKDTRFGIGAVSNEQYSMWE</sequence>
<evidence type="ECO:0000313" key="4">
    <source>
        <dbReference type="Proteomes" id="UP000644699"/>
    </source>
</evidence>
<dbReference type="SUPFAM" id="SSF48452">
    <property type="entry name" value="TPR-like"/>
    <property type="match status" value="2"/>
</dbReference>
<feature type="compositionally biased region" description="Low complexity" evidence="1">
    <location>
        <begin position="98"/>
        <end position="107"/>
    </location>
</feature>
<dbReference type="InterPro" id="IPR011990">
    <property type="entry name" value="TPR-like_helical_dom_sf"/>
</dbReference>
<accession>A0A917ECC1</accession>
<feature type="region of interest" description="Disordered" evidence="1">
    <location>
        <begin position="98"/>
        <end position="126"/>
    </location>
</feature>
<dbReference type="EMBL" id="BMIQ01000012">
    <property type="protein sequence ID" value="GGE23330.1"/>
    <property type="molecule type" value="Genomic_DNA"/>
</dbReference>